<evidence type="ECO:0000313" key="3">
    <source>
        <dbReference type="Proteomes" id="UP001218218"/>
    </source>
</evidence>
<dbReference type="EMBL" id="JARIHO010000016">
    <property type="protein sequence ID" value="KAJ7349009.1"/>
    <property type="molecule type" value="Genomic_DNA"/>
</dbReference>
<reference evidence="2" key="1">
    <citation type="submission" date="2023-03" db="EMBL/GenBank/DDBJ databases">
        <title>Massive genome expansion in bonnet fungi (Mycena s.s.) driven by repeated elements and novel gene families across ecological guilds.</title>
        <authorList>
            <consortium name="Lawrence Berkeley National Laboratory"/>
            <person name="Harder C.B."/>
            <person name="Miyauchi S."/>
            <person name="Viragh M."/>
            <person name="Kuo A."/>
            <person name="Thoen E."/>
            <person name="Andreopoulos B."/>
            <person name="Lu D."/>
            <person name="Skrede I."/>
            <person name="Drula E."/>
            <person name="Henrissat B."/>
            <person name="Morin E."/>
            <person name="Kohler A."/>
            <person name="Barry K."/>
            <person name="LaButti K."/>
            <person name="Morin E."/>
            <person name="Salamov A."/>
            <person name="Lipzen A."/>
            <person name="Mereny Z."/>
            <person name="Hegedus B."/>
            <person name="Baldrian P."/>
            <person name="Stursova M."/>
            <person name="Weitz H."/>
            <person name="Taylor A."/>
            <person name="Grigoriev I.V."/>
            <person name="Nagy L.G."/>
            <person name="Martin F."/>
            <person name="Kauserud H."/>
        </authorList>
    </citation>
    <scope>NUCLEOTIDE SEQUENCE</scope>
    <source>
        <strain evidence="2">CBHHK002</strain>
    </source>
</reference>
<feature type="region of interest" description="Disordered" evidence="1">
    <location>
        <begin position="469"/>
        <end position="530"/>
    </location>
</feature>
<sequence>MPFAKSNSKGKEPEASSSRLFRTLKRTNTADSPVQSAPSKGKAKAVEERQFSKLRRAGIDSAETTRTHEPTPSSSRSTAVTGISTPVPRPRRHNTSTELNAVLESLTSSGEGASSTETESSNSPKQPESTFLAQKIRGLIDSLPALSSRFLPSSKDPPVVDSDGRPIPPPGAVRIQDSDLISLLSNPDVMNGSDGRRQSVWSMLEEIRPPSAGSVPESVNESYEYAGSDRSSVMMYSPLIPNADSVIELADMEEVPVVESAPSSGWGLFSSWPDWSNFWLFNGWKANNSGASETPPPPISATTAASEAVSQNEQGRVGPPVRRVWVPSTTQLSFEATWWGYRMYLPPPVLAILDDQSVEAAKQATVITAALTWFFSNLPVSTLPPPVQPAIILLQRLVPLVSYLGTFISWSWGTIRGFDRGHGVILTATWLLPIALIPGTWHARDVPPPSPPAPEATVLSLEVATTPDDASQLSIPLPPAPAPAIKPLPPCPDEPPIRTTDTAPPLKLRKSSTSGKSKIRTLRKLTRTLT</sequence>
<comment type="caution">
    <text evidence="2">The sequence shown here is derived from an EMBL/GenBank/DDBJ whole genome shotgun (WGS) entry which is preliminary data.</text>
</comment>
<feature type="compositionally biased region" description="Basic residues" evidence="1">
    <location>
        <begin position="517"/>
        <end position="530"/>
    </location>
</feature>
<evidence type="ECO:0000313" key="2">
    <source>
        <dbReference type="EMBL" id="KAJ7349009.1"/>
    </source>
</evidence>
<feature type="region of interest" description="Disordered" evidence="1">
    <location>
        <begin position="1"/>
        <end position="132"/>
    </location>
</feature>
<feature type="compositionally biased region" description="Low complexity" evidence="1">
    <location>
        <begin position="103"/>
        <end position="123"/>
    </location>
</feature>
<feature type="compositionally biased region" description="Polar residues" evidence="1">
    <location>
        <begin position="15"/>
        <end position="38"/>
    </location>
</feature>
<accession>A0AAD7A3W5</accession>
<evidence type="ECO:0000256" key="1">
    <source>
        <dbReference type="SAM" id="MobiDB-lite"/>
    </source>
</evidence>
<name>A0AAD7A3W5_9AGAR</name>
<feature type="compositionally biased region" description="Polar residues" evidence="1">
    <location>
        <begin position="70"/>
        <end position="84"/>
    </location>
</feature>
<organism evidence="2 3">
    <name type="scientific">Mycena albidolilacea</name>
    <dbReference type="NCBI Taxonomy" id="1033008"/>
    <lineage>
        <taxon>Eukaryota</taxon>
        <taxon>Fungi</taxon>
        <taxon>Dikarya</taxon>
        <taxon>Basidiomycota</taxon>
        <taxon>Agaricomycotina</taxon>
        <taxon>Agaricomycetes</taxon>
        <taxon>Agaricomycetidae</taxon>
        <taxon>Agaricales</taxon>
        <taxon>Marasmiineae</taxon>
        <taxon>Mycenaceae</taxon>
        <taxon>Mycena</taxon>
    </lineage>
</organism>
<gene>
    <name evidence="2" type="ORF">DFH08DRAFT_777892</name>
</gene>
<keyword evidence="3" id="KW-1185">Reference proteome</keyword>
<proteinExistence type="predicted"/>
<dbReference type="Proteomes" id="UP001218218">
    <property type="component" value="Unassembled WGS sequence"/>
</dbReference>
<protein>
    <submittedName>
        <fullName evidence="2">Uncharacterized protein</fullName>
    </submittedName>
</protein>
<dbReference type="AlphaFoldDB" id="A0AAD7A3W5"/>
<feature type="compositionally biased region" description="Pro residues" evidence="1">
    <location>
        <begin position="476"/>
        <end position="494"/>
    </location>
</feature>